<evidence type="ECO:0000256" key="6">
    <source>
        <dbReference type="ARBA" id="ARBA00022989"/>
    </source>
</evidence>
<proteinExistence type="inferred from homology"/>
<dbReference type="Pfam" id="PF03547">
    <property type="entry name" value="Mem_trans"/>
    <property type="match status" value="1"/>
</dbReference>
<evidence type="ECO:0000256" key="4">
    <source>
        <dbReference type="ARBA" id="ARBA00022475"/>
    </source>
</evidence>
<organism evidence="9 10">
    <name type="scientific">Bacillus mesophilum</name>
    <dbReference type="NCBI Taxonomy" id="1071718"/>
    <lineage>
        <taxon>Bacteria</taxon>
        <taxon>Bacillati</taxon>
        <taxon>Bacillota</taxon>
        <taxon>Bacilli</taxon>
        <taxon>Bacillales</taxon>
        <taxon>Bacillaceae</taxon>
        <taxon>Bacillus</taxon>
    </lineage>
</organism>
<dbReference type="PANTHER" id="PTHR36838">
    <property type="entry name" value="AUXIN EFFLUX CARRIER FAMILY PROTEIN"/>
    <property type="match status" value="1"/>
</dbReference>
<dbReference type="OrthoDB" id="527159at2"/>
<dbReference type="EMBL" id="WBOT01000007">
    <property type="protein sequence ID" value="KAB2330722.1"/>
    <property type="molecule type" value="Genomic_DNA"/>
</dbReference>
<keyword evidence="6 8" id="KW-1133">Transmembrane helix</keyword>
<keyword evidence="7 8" id="KW-0472">Membrane</keyword>
<evidence type="ECO:0000256" key="5">
    <source>
        <dbReference type="ARBA" id="ARBA00022692"/>
    </source>
</evidence>
<dbReference type="GO" id="GO:0005886">
    <property type="term" value="C:plasma membrane"/>
    <property type="evidence" value="ECO:0007669"/>
    <property type="project" value="UniProtKB-SubCell"/>
</dbReference>
<dbReference type="GO" id="GO:0055085">
    <property type="term" value="P:transmembrane transport"/>
    <property type="evidence" value="ECO:0007669"/>
    <property type="project" value="InterPro"/>
</dbReference>
<protein>
    <submittedName>
        <fullName evidence="9">AEC family transporter</fullName>
    </submittedName>
</protein>
<keyword evidence="3" id="KW-0813">Transport</keyword>
<evidence type="ECO:0000313" key="10">
    <source>
        <dbReference type="Proteomes" id="UP000441354"/>
    </source>
</evidence>
<dbReference type="Proteomes" id="UP000441354">
    <property type="component" value="Unassembled WGS sequence"/>
</dbReference>
<dbReference type="Gene3D" id="1.20.1530.20">
    <property type="match status" value="2"/>
</dbReference>
<evidence type="ECO:0000256" key="8">
    <source>
        <dbReference type="SAM" id="Phobius"/>
    </source>
</evidence>
<evidence type="ECO:0000313" key="9">
    <source>
        <dbReference type="EMBL" id="KAB2330722.1"/>
    </source>
</evidence>
<evidence type="ECO:0000256" key="1">
    <source>
        <dbReference type="ARBA" id="ARBA00004651"/>
    </source>
</evidence>
<feature type="transmembrane region" description="Helical" evidence="8">
    <location>
        <begin position="6"/>
        <end position="23"/>
    </location>
</feature>
<evidence type="ECO:0000256" key="2">
    <source>
        <dbReference type="ARBA" id="ARBA00010145"/>
    </source>
</evidence>
<gene>
    <name evidence="9" type="ORF">F7732_18460</name>
</gene>
<keyword evidence="4" id="KW-1003">Cell membrane</keyword>
<sequence length="308" mass="33704">MVMMEIFLNIIAPILLLLLLGLFLQKKFSFDLKSLSHLMTYGLMPAAIFMNIYQTNFNMQLLVEVALYLFLFTLTMMLIGIGWSRALKLERNDAAILKNGISLMNSGNYGLPVSQMLFSANPVGTSIQIIVLLFQNLMTYTYGLYNLIAATKSGWDIIKTFLKLPLIYAALLGALLNGFEVNPPSFLLTPIQYLADGFMAIALIILGAQLANIKVKSVNIAVICTCFTRLIISPAVAMGIIFLLGIDGVIAQSLLVASALPTSRNSATLALEYDVNPEVAAQTVFITTLLSGFSVSIVVYLSTIIFPY</sequence>
<keyword evidence="5 8" id="KW-0812">Transmembrane</keyword>
<name>A0A7V7UTJ0_9BACI</name>
<feature type="transmembrane region" description="Helical" evidence="8">
    <location>
        <begin position="35"/>
        <end position="53"/>
    </location>
</feature>
<dbReference type="InterPro" id="IPR038770">
    <property type="entry name" value="Na+/solute_symporter_sf"/>
</dbReference>
<accession>A0A7V7UTJ0</accession>
<comment type="caution">
    <text evidence="9">The sequence shown here is derived from an EMBL/GenBank/DDBJ whole genome shotgun (WGS) entry which is preliminary data.</text>
</comment>
<evidence type="ECO:0000256" key="3">
    <source>
        <dbReference type="ARBA" id="ARBA00022448"/>
    </source>
</evidence>
<comment type="subcellular location">
    <subcellularLocation>
        <location evidence="1">Cell membrane</location>
        <topology evidence="1">Multi-pass membrane protein</topology>
    </subcellularLocation>
</comment>
<dbReference type="InterPro" id="IPR004776">
    <property type="entry name" value="Mem_transp_PIN-like"/>
</dbReference>
<dbReference type="AlphaFoldDB" id="A0A7V7UTJ0"/>
<reference evidence="9 10" key="1">
    <citation type="journal article" date="2014" name="Arch. Microbiol.">
        <title>Bacillus mesophilum sp. nov., strain IITR-54T, a novel 4-chlorobiphenyl dechlorinating bacterium.</title>
        <authorList>
            <person name="Manickam N."/>
            <person name="Singh N.K."/>
            <person name="Bajaj A."/>
            <person name="Kumar R.M."/>
            <person name="Kaur G."/>
            <person name="Kaur N."/>
            <person name="Bala M."/>
            <person name="Kumar A."/>
            <person name="Mayilraj S."/>
        </authorList>
    </citation>
    <scope>NUCLEOTIDE SEQUENCE [LARGE SCALE GENOMIC DNA]</scope>
    <source>
        <strain evidence="9 10">IITR-54</strain>
    </source>
</reference>
<feature type="transmembrane region" description="Helical" evidence="8">
    <location>
        <begin position="65"/>
        <end position="83"/>
    </location>
</feature>
<feature type="transmembrane region" description="Helical" evidence="8">
    <location>
        <begin position="126"/>
        <end position="148"/>
    </location>
</feature>
<feature type="transmembrane region" description="Helical" evidence="8">
    <location>
        <begin position="284"/>
        <end position="306"/>
    </location>
</feature>
<comment type="similarity">
    <text evidence="2">Belongs to the auxin efflux carrier (TC 2.A.69) family.</text>
</comment>
<evidence type="ECO:0000256" key="7">
    <source>
        <dbReference type="ARBA" id="ARBA00023136"/>
    </source>
</evidence>
<keyword evidence="10" id="KW-1185">Reference proteome</keyword>
<dbReference type="PANTHER" id="PTHR36838:SF1">
    <property type="entry name" value="SLR1864 PROTEIN"/>
    <property type="match status" value="1"/>
</dbReference>
<feature type="transmembrane region" description="Helical" evidence="8">
    <location>
        <begin position="160"/>
        <end position="179"/>
    </location>
</feature>
<feature type="transmembrane region" description="Helical" evidence="8">
    <location>
        <begin position="220"/>
        <end position="246"/>
    </location>
</feature>
<feature type="transmembrane region" description="Helical" evidence="8">
    <location>
        <begin position="191"/>
        <end position="208"/>
    </location>
</feature>